<evidence type="ECO:0000256" key="1">
    <source>
        <dbReference type="ARBA" id="ARBA00022679"/>
    </source>
</evidence>
<dbReference type="PANTHER" id="PTHR43877">
    <property type="entry name" value="AMINOALKYLPHOSPHONATE N-ACETYLTRANSFERASE-RELATED-RELATED"/>
    <property type="match status" value="1"/>
</dbReference>
<evidence type="ECO:0000256" key="2">
    <source>
        <dbReference type="ARBA" id="ARBA00023315"/>
    </source>
</evidence>
<dbReference type="Pfam" id="PF13673">
    <property type="entry name" value="Acetyltransf_10"/>
    <property type="match status" value="1"/>
</dbReference>
<dbReference type="OrthoDB" id="111868at2157"/>
<gene>
    <name evidence="4" type="ORF">SAMN05216559_3132</name>
</gene>
<reference evidence="4 5" key="1">
    <citation type="submission" date="2016-10" db="EMBL/GenBank/DDBJ databases">
        <authorList>
            <person name="de Groot N.N."/>
        </authorList>
    </citation>
    <scope>NUCLEOTIDE SEQUENCE [LARGE SCALE GENOMIC DNA]</scope>
    <source>
        <strain evidence="4 5">CGMCC 1.10457</strain>
    </source>
</reference>
<organism evidence="4 5">
    <name type="scientific">Halomicrobium zhouii</name>
    <dbReference type="NCBI Taxonomy" id="767519"/>
    <lineage>
        <taxon>Archaea</taxon>
        <taxon>Methanobacteriati</taxon>
        <taxon>Methanobacteriota</taxon>
        <taxon>Stenosarchaea group</taxon>
        <taxon>Halobacteria</taxon>
        <taxon>Halobacteriales</taxon>
        <taxon>Haloarculaceae</taxon>
        <taxon>Halomicrobium</taxon>
    </lineage>
</organism>
<name>A0A1I6LU17_9EURY</name>
<dbReference type="EMBL" id="FOZK01000003">
    <property type="protein sequence ID" value="SFS06977.1"/>
    <property type="molecule type" value="Genomic_DNA"/>
</dbReference>
<dbReference type="InterPro" id="IPR050832">
    <property type="entry name" value="Bact_Acetyltransf"/>
</dbReference>
<dbReference type="Proteomes" id="UP000199062">
    <property type="component" value="Unassembled WGS sequence"/>
</dbReference>
<dbReference type="Gene3D" id="3.40.630.30">
    <property type="match status" value="1"/>
</dbReference>
<dbReference type="STRING" id="767519.SAMN05216559_3132"/>
<dbReference type="GO" id="GO:0016747">
    <property type="term" value="F:acyltransferase activity, transferring groups other than amino-acyl groups"/>
    <property type="evidence" value="ECO:0007669"/>
    <property type="project" value="InterPro"/>
</dbReference>
<proteinExistence type="predicted"/>
<evidence type="ECO:0000313" key="4">
    <source>
        <dbReference type="EMBL" id="SFS06977.1"/>
    </source>
</evidence>
<keyword evidence="5" id="KW-1185">Reference proteome</keyword>
<dbReference type="CDD" id="cd04301">
    <property type="entry name" value="NAT_SF"/>
    <property type="match status" value="1"/>
</dbReference>
<feature type="domain" description="N-acetyltransferase" evidence="3">
    <location>
        <begin position="6"/>
        <end position="145"/>
    </location>
</feature>
<dbReference type="SUPFAM" id="SSF55729">
    <property type="entry name" value="Acyl-CoA N-acyltransferases (Nat)"/>
    <property type="match status" value="1"/>
</dbReference>
<evidence type="ECO:0000259" key="3">
    <source>
        <dbReference type="PROSITE" id="PS51186"/>
    </source>
</evidence>
<keyword evidence="1 4" id="KW-0808">Transferase</keyword>
<protein>
    <submittedName>
        <fullName evidence="4">Predicted N-acyltransferase, GNAT family</fullName>
    </submittedName>
</protein>
<dbReference type="RefSeq" id="WP_089817470.1">
    <property type="nucleotide sequence ID" value="NZ_FOZK01000003.1"/>
</dbReference>
<evidence type="ECO:0000313" key="5">
    <source>
        <dbReference type="Proteomes" id="UP000199062"/>
    </source>
</evidence>
<sequence length="145" mass="16231">MTETSIDIAADAELRDQAIAVREEVFVEGQGVPPERERDGHDDDATHLLAREGGTPIGTARLRRLDDDTAKVERVAVREPYRGGGWGRRLVNRVEAVARERNVDTLVLHSQTAVEEFYERLGYETTSDVFQDAGIAHVEMEKSLE</sequence>
<dbReference type="InterPro" id="IPR016181">
    <property type="entry name" value="Acyl_CoA_acyltransferase"/>
</dbReference>
<accession>A0A1I6LU17</accession>
<dbReference type="AlphaFoldDB" id="A0A1I6LU17"/>
<keyword evidence="2 4" id="KW-0012">Acyltransferase</keyword>
<dbReference type="InterPro" id="IPR000182">
    <property type="entry name" value="GNAT_dom"/>
</dbReference>
<dbReference type="PROSITE" id="PS51186">
    <property type="entry name" value="GNAT"/>
    <property type="match status" value="1"/>
</dbReference>